<gene>
    <name evidence="2" type="primary">LOC106770135</name>
</gene>
<sequence length="250" mass="28308">MHEYVPTIPFPQRLKKQEQAKQFARFLDVFKKLRINIPFAEALEQMPSYAKFMKDLLSKKRKLQEDETIMLTQECSAIIQQKLPPKLKDPRSFVIPCEIGNITVGKALCDLGASINLMPLSIFKRLGIGEVKPTMITLQLGDRSMTYPYGIVEDVLVKVDKFIFPADFVVLDMEEDAKVPIILGRPFLATGRALIDVEQGQLMLRVADEKVTFSMNEAVKHKLDKEDCFRAVIIFTFACCISCLNGNVSS</sequence>
<dbReference type="SUPFAM" id="SSF50630">
    <property type="entry name" value="Acid proteases"/>
    <property type="match status" value="1"/>
</dbReference>
<dbReference type="PANTHER" id="PTHR33067:SF39">
    <property type="entry name" value="TRANSCRIPTION FACTOR INTERACTOR AND REGULATOR CCHC(ZN) FAMILY"/>
    <property type="match status" value="1"/>
</dbReference>
<evidence type="ECO:0000313" key="1">
    <source>
        <dbReference type="Proteomes" id="UP000087766"/>
    </source>
</evidence>
<dbReference type="RefSeq" id="XP_014511445.1">
    <property type="nucleotide sequence ID" value="XM_014655959.1"/>
</dbReference>
<dbReference type="OrthoDB" id="778454at2759"/>
<reference evidence="2" key="2">
    <citation type="submission" date="2025-08" db="UniProtKB">
        <authorList>
            <consortium name="RefSeq"/>
        </authorList>
    </citation>
    <scope>IDENTIFICATION</scope>
    <source>
        <tissue evidence="2">Leaf</tissue>
    </source>
</reference>
<dbReference type="GeneID" id="106770135"/>
<dbReference type="CDD" id="cd00303">
    <property type="entry name" value="retropepsin_like"/>
    <property type="match status" value="1"/>
</dbReference>
<keyword evidence="1" id="KW-1185">Reference proteome</keyword>
<dbReference type="AlphaFoldDB" id="A0A1S3UZG8"/>
<accession>A0A1S3UZG8</accession>
<protein>
    <submittedName>
        <fullName evidence="2">Uncharacterized protein LOC106770135</fullName>
    </submittedName>
</protein>
<evidence type="ECO:0000313" key="2">
    <source>
        <dbReference type="RefSeq" id="XP_014511445.1"/>
    </source>
</evidence>
<dbReference type="InterPro" id="IPR021109">
    <property type="entry name" value="Peptidase_aspartic_dom_sf"/>
</dbReference>
<dbReference type="PANTHER" id="PTHR33067">
    <property type="entry name" value="RNA-DIRECTED DNA POLYMERASE-RELATED"/>
    <property type="match status" value="1"/>
</dbReference>
<dbReference type="Pfam" id="PF13650">
    <property type="entry name" value="Asp_protease_2"/>
    <property type="match status" value="1"/>
</dbReference>
<name>A0A1S3UZG8_VIGRR</name>
<proteinExistence type="predicted"/>
<dbReference type="Gene3D" id="2.40.70.10">
    <property type="entry name" value="Acid Proteases"/>
    <property type="match status" value="1"/>
</dbReference>
<dbReference type="Proteomes" id="UP000087766">
    <property type="component" value="Chromosome 8"/>
</dbReference>
<organism evidence="1 2">
    <name type="scientific">Vigna radiata var. radiata</name>
    <name type="common">Mung bean</name>
    <name type="synonym">Phaseolus aureus</name>
    <dbReference type="NCBI Taxonomy" id="3916"/>
    <lineage>
        <taxon>Eukaryota</taxon>
        <taxon>Viridiplantae</taxon>
        <taxon>Streptophyta</taxon>
        <taxon>Embryophyta</taxon>
        <taxon>Tracheophyta</taxon>
        <taxon>Spermatophyta</taxon>
        <taxon>Magnoliopsida</taxon>
        <taxon>eudicotyledons</taxon>
        <taxon>Gunneridae</taxon>
        <taxon>Pentapetalae</taxon>
        <taxon>rosids</taxon>
        <taxon>fabids</taxon>
        <taxon>Fabales</taxon>
        <taxon>Fabaceae</taxon>
        <taxon>Papilionoideae</taxon>
        <taxon>50 kb inversion clade</taxon>
        <taxon>NPAAA clade</taxon>
        <taxon>indigoferoid/millettioid clade</taxon>
        <taxon>Phaseoleae</taxon>
        <taxon>Vigna</taxon>
    </lineage>
</organism>
<dbReference type="KEGG" id="vra:106770135"/>
<reference evidence="1" key="1">
    <citation type="journal article" date="2014" name="Nat. Commun.">
        <title>Genome sequence of mungbean and insights into evolution within Vigna species.</title>
        <authorList>
            <person name="Kang Y.J."/>
            <person name="Kim S.K."/>
            <person name="Kim M.Y."/>
            <person name="Lestari P."/>
            <person name="Kim K.H."/>
            <person name="Ha B.K."/>
            <person name="Jun T.H."/>
            <person name="Hwang W.J."/>
            <person name="Lee T."/>
            <person name="Lee J."/>
            <person name="Shim S."/>
            <person name="Yoon M.Y."/>
            <person name="Jang Y.E."/>
            <person name="Han K.S."/>
            <person name="Taeprayoon P."/>
            <person name="Yoon N."/>
            <person name="Somta P."/>
            <person name="Tanya P."/>
            <person name="Kim K.S."/>
            <person name="Gwag J.G."/>
            <person name="Moon J.K."/>
            <person name="Lee Y.H."/>
            <person name="Park B.S."/>
            <person name="Bombarely A."/>
            <person name="Doyle J.J."/>
            <person name="Jackson S.A."/>
            <person name="Schafleitner R."/>
            <person name="Srinives P."/>
            <person name="Varshney R.K."/>
            <person name="Lee S.H."/>
        </authorList>
    </citation>
    <scope>NUCLEOTIDE SEQUENCE [LARGE SCALE GENOMIC DNA]</scope>
    <source>
        <strain evidence="1">cv. VC1973A</strain>
    </source>
</reference>